<dbReference type="PRINTS" id="PR01050">
    <property type="entry name" value="PYRUVTKNASE"/>
</dbReference>
<evidence type="ECO:0000313" key="18">
    <source>
        <dbReference type="Proteomes" id="UP001159042"/>
    </source>
</evidence>
<comment type="catalytic activity">
    <reaction evidence="13">
        <text>pyruvate + ATP = phosphoenolpyruvate + ADP + H(+)</text>
        <dbReference type="Rhea" id="RHEA:18157"/>
        <dbReference type="ChEBI" id="CHEBI:15361"/>
        <dbReference type="ChEBI" id="CHEBI:15378"/>
        <dbReference type="ChEBI" id="CHEBI:30616"/>
        <dbReference type="ChEBI" id="CHEBI:58702"/>
        <dbReference type="ChEBI" id="CHEBI:456216"/>
        <dbReference type="EC" id="2.7.1.40"/>
    </reaction>
    <physiologicalReaction direction="right-to-left" evidence="13">
        <dbReference type="Rhea" id="RHEA:18159"/>
    </physiologicalReaction>
</comment>
<sequence length="543" mass="59694">MTYNKNCPKLPWMVDFYTTEKGKVYNSQLEAAFANTTLDYLKSLSIKSRPATFRETQIVANITPETSCPVMEDMMKLNVRVFKIASLAEDQNVVDIMAKIRSVTASFSKASGKIYPLAIALEIKGPEIRTGQVKSPGKKISLEKGQITHLTTDPIYEEHVTEDMIFIDYEKLPSIVQPGDKVVLNNGSITLSAIECAESIIKCIVDQAGELLSRSCVVVPNVPLEAPTVADSDKELIQHGIEEKIDFLFLSGITSKQGVMDVKELLGEEGRSIMLISKIENPVAIENFDRILEASDAICLDCDRLMIEIPKEKVFLIQKSIIAKCNLAGKPVICSLRLSDVSTISKAEICDIANAVIDGADALMIPPECCTKEAIKSVSTICREAEPAVYEKRVFDELTNEISSPVEAIYALAISAVESTIKTGAAAIICLTSSGRTAKLLSRFRPRCPIITVTRYARIARQLAIYKGIDVLVYLRKLEGENYAKDIEQRLHLGATYGKYAGYIRVGDAVVTVSGSRPGSGLTNNIQIMYASDFDTLPRQKKI</sequence>
<comment type="caution">
    <text evidence="17">The sequence shown here is derived from an EMBL/GenBank/DDBJ whole genome shotgun (WGS) entry which is preliminary data.</text>
</comment>
<keyword evidence="8 14" id="KW-0418">Kinase</keyword>
<dbReference type="InterPro" id="IPR015806">
    <property type="entry name" value="Pyrv_Knase_insert_dom_sf"/>
</dbReference>
<keyword evidence="7" id="KW-0547">Nucleotide-binding</keyword>
<dbReference type="Gene3D" id="2.40.33.10">
    <property type="entry name" value="PK beta-barrel domain-like"/>
    <property type="match status" value="1"/>
</dbReference>
<feature type="domain" description="Pyruvate kinase C-terminal" evidence="16">
    <location>
        <begin position="411"/>
        <end position="529"/>
    </location>
</feature>
<dbReference type="GO" id="GO:0016301">
    <property type="term" value="F:kinase activity"/>
    <property type="evidence" value="ECO:0007669"/>
    <property type="project" value="UniProtKB-KW"/>
</dbReference>
<dbReference type="InterPro" id="IPR001697">
    <property type="entry name" value="Pyr_Knase"/>
</dbReference>
<dbReference type="InterPro" id="IPR011037">
    <property type="entry name" value="Pyrv_Knase-like_insert_dom_sf"/>
</dbReference>
<gene>
    <name evidence="17" type="ORF">NQ315_005788</name>
</gene>
<organism evidence="17 18">
    <name type="scientific">Exocentrus adspersus</name>
    <dbReference type="NCBI Taxonomy" id="1586481"/>
    <lineage>
        <taxon>Eukaryota</taxon>
        <taxon>Metazoa</taxon>
        <taxon>Ecdysozoa</taxon>
        <taxon>Arthropoda</taxon>
        <taxon>Hexapoda</taxon>
        <taxon>Insecta</taxon>
        <taxon>Pterygota</taxon>
        <taxon>Neoptera</taxon>
        <taxon>Endopterygota</taxon>
        <taxon>Coleoptera</taxon>
        <taxon>Polyphaga</taxon>
        <taxon>Cucujiformia</taxon>
        <taxon>Chrysomeloidea</taxon>
        <taxon>Cerambycidae</taxon>
        <taxon>Lamiinae</taxon>
        <taxon>Acanthocinini</taxon>
        <taxon>Exocentrus</taxon>
    </lineage>
</organism>
<evidence type="ECO:0000259" key="15">
    <source>
        <dbReference type="Pfam" id="PF00224"/>
    </source>
</evidence>
<evidence type="ECO:0000256" key="3">
    <source>
        <dbReference type="ARBA" id="ARBA00008663"/>
    </source>
</evidence>
<evidence type="ECO:0000256" key="7">
    <source>
        <dbReference type="ARBA" id="ARBA00022741"/>
    </source>
</evidence>
<keyword evidence="5 14" id="KW-0808">Transferase</keyword>
<dbReference type="Gene3D" id="3.20.20.60">
    <property type="entry name" value="Phosphoenolpyruvate-binding domains"/>
    <property type="match status" value="1"/>
</dbReference>
<evidence type="ECO:0000256" key="11">
    <source>
        <dbReference type="ARBA" id="ARBA00023152"/>
    </source>
</evidence>
<comment type="pathway">
    <text evidence="2 14">Carbohydrate degradation; glycolysis; pyruvate from D-glyceraldehyde 3-phosphate: step 5/5.</text>
</comment>
<comment type="cofactor">
    <cofactor evidence="1">
        <name>K(+)</name>
        <dbReference type="ChEBI" id="CHEBI:29103"/>
    </cofactor>
</comment>
<dbReference type="SUPFAM" id="SSF52935">
    <property type="entry name" value="PK C-terminal domain-like"/>
    <property type="match status" value="1"/>
</dbReference>
<reference evidence="17 18" key="1">
    <citation type="journal article" date="2023" name="Insect Mol. Biol.">
        <title>Genome sequencing provides insights into the evolution of gene families encoding plant cell wall-degrading enzymes in longhorned beetles.</title>
        <authorList>
            <person name="Shin N.R."/>
            <person name="Okamura Y."/>
            <person name="Kirsch R."/>
            <person name="Pauchet Y."/>
        </authorList>
    </citation>
    <scope>NUCLEOTIDE SEQUENCE [LARGE SCALE GENOMIC DNA]</scope>
    <source>
        <strain evidence="17">EAD_L_NR</strain>
    </source>
</reference>
<name>A0AAV8VR54_9CUCU</name>
<keyword evidence="12" id="KW-0670">Pyruvate</keyword>
<keyword evidence="6" id="KW-0479">Metal-binding</keyword>
<protein>
    <recommendedName>
        <fullName evidence="4 14">Pyruvate kinase</fullName>
        <ecNumber evidence="4 14">2.7.1.40</ecNumber>
    </recommendedName>
</protein>
<keyword evidence="10 14" id="KW-0460">Magnesium</keyword>
<keyword evidence="18" id="KW-1185">Reference proteome</keyword>
<dbReference type="InterPro" id="IPR040442">
    <property type="entry name" value="Pyrv_kinase-like_dom_sf"/>
</dbReference>
<dbReference type="Pfam" id="PF00224">
    <property type="entry name" value="PK"/>
    <property type="match status" value="1"/>
</dbReference>
<evidence type="ECO:0000256" key="13">
    <source>
        <dbReference type="ARBA" id="ARBA00048967"/>
    </source>
</evidence>
<dbReference type="InterPro" id="IPR015793">
    <property type="entry name" value="Pyrv_Knase_brl"/>
</dbReference>
<dbReference type="GO" id="GO:0005524">
    <property type="term" value="F:ATP binding"/>
    <property type="evidence" value="ECO:0007669"/>
    <property type="project" value="UniProtKB-KW"/>
</dbReference>
<evidence type="ECO:0000256" key="9">
    <source>
        <dbReference type="ARBA" id="ARBA00022840"/>
    </source>
</evidence>
<evidence type="ECO:0000256" key="12">
    <source>
        <dbReference type="ARBA" id="ARBA00023317"/>
    </source>
</evidence>
<evidence type="ECO:0000259" key="16">
    <source>
        <dbReference type="Pfam" id="PF02887"/>
    </source>
</evidence>
<dbReference type="AlphaFoldDB" id="A0AAV8VR54"/>
<dbReference type="GO" id="GO:0030955">
    <property type="term" value="F:potassium ion binding"/>
    <property type="evidence" value="ECO:0007669"/>
    <property type="project" value="InterPro"/>
</dbReference>
<evidence type="ECO:0000256" key="4">
    <source>
        <dbReference type="ARBA" id="ARBA00012142"/>
    </source>
</evidence>
<dbReference type="SUPFAM" id="SSF51621">
    <property type="entry name" value="Phosphoenolpyruvate/pyruvate domain"/>
    <property type="match status" value="1"/>
</dbReference>
<dbReference type="Pfam" id="PF02887">
    <property type="entry name" value="PK_C"/>
    <property type="match status" value="1"/>
</dbReference>
<dbReference type="InterPro" id="IPR036918">
    <property type="entry name" value="Pyrv_Knase_C_sf"/>
</dbReference>
<evidence type="ECO:0000256" key="6">
    <source>
        <dbReference type="ARBA" id="ARBA00022723"/>
    </source>
</evidence>
<dbReference type="GO" id="GO:0000287">
    <property type="term" value="F:magnesium ion binding"/>
    <property type="evidence" value="ECO:0007669"/>
    <property type="project" value="InterPro"/>
</dbReference>
<evidence type="ECO:0000256" key="5">
    <source>
        <dbReference type="ARBA" id="ARBA00022679"/>
    </source>
</evidence>
<dbReference type="SUPFAM" id="SSF50800">
    <property type="entry name" value="PK beta-barrel domain-like"/>
    <property type="match status" value="1"/>
</dbReference>
<evidence type="ECO:0000256" key="2">
    <source>
        <dbReference type="ARBA" id="ARBA00004997"/>
    </source>
</evidence>
<dbReference type="PANTHER" id="PTHR11817">
    <property type="entry name" value="PYRUVATE KINASE"/>
    <property type="match status" value="1"/>
</dbReference>
<evidence type="ECO:0000313" key="17">
    <source>
        <dbReference type="EMBL" id="KAJ8916783.1"/>
    </source>
</evidence>
<dbReference type="EC" id="2.7.1.40" evidence="4 14"/>
<evidence type="ECO:0000256" key="1">
    <source>
        <dbReference type="ARBA" id="ARBA00001958"/>
    </source>
</evidence>
<keyword evidence="11 14" id="KW-0324">Glycolysis</keyword>
<comment type="similarity">
    <text evidence="3 14">Belongs to the pyruvate kinase family.</text>
</comment>
<dbReference type="Gene3D" id="3.40.1380.20">
    <property type="entry name" value="Pyruvate kinase, C-terminal domain"/>
    <property type="match status" value="1"/>
</dbReference>
<dbReference type="EMBL" id="JANEYG010000039">
    <property type="protein sequence ID" value="KAJ8916783.1"/>
    <property type="molecule type" value="Genomic_DNA"/>
</dbReference>
<keyword evidence="9" id="KW-0067">ATP-binding</keyword>
<evidence type="ECO:0000256" key="14">
    <source>
        <dbReference type="RuleBase" id="RU000504"/>
    </source>
</evidence>
<dbReference type="FunFam" id="2.40.33.10:FF:000001">
    <property type="entry name" value="Pyruvate kinase"/>
    <property type="match status" value="1"/>
</dbReference>
<accession>A0AAV8VR54</accession>
<proteinExistence type="inferred from homology"/>
<dbReference type="InterPro" id="IPR015795">
    <property type="entry name" value="Pyrv_Knase_C"/>
</dbReference>
<dbReference type="Proteomes" id="UP001159042">
    <property type="component" value="Unassembled WGS sequence"/>
</dbReference>
<dbReference type="InterPro" id="IPR015813">
    <property type="entry name" value="Pyrv/PenolPyrv_kinase-like_dom"/>
</dbReference>
<evidence type="ECO:0000256" key="8">
    <source>
        <dbReference type="ARBA" id="ARBA00022777"/>
    </source>
</evidence>
<feature type="domain" description="Pyruvate kinase barrel" evidence="15">
    <location>
        <begin position="54"/>
        <end position="369"/>
    </location>
</feature>
<evidence type="ECO:0000256" key="10">
    <source>
        <dbReference type="ARBA" id="ARBA00022842"/>
    </source>
</evidence>
<dbReference type="GO" id="GO:0004743">
    <property type="term" value="F:pyruvate kinase activity"/>
    <property type="evidence" value="ECO:0007669"/>
    <property type="project" value="UniProtKB-EC"/>
</dbReference>